<dbReference type="SUPFAM" id="SSF53850">
    <property type="entry name" value="Periplasmic binding protein-like II"/>
    <property type="match status" value="1"/>
</dbReference>
<organism evidence="5 6">
    <name type="scientific">Xaviernesmea rhizosphaerae</name>
    <dbReference type="NCBI Taxonomy" id="1672749"/>
    <lineage>
        <taxon>Bacteria</taxon>
        <taxon>Pseudomonadati</taxon>
        <taxon>Pseudomonadota</taxon>
        <taxon>Alphaproteobacteria</taxon>
        <taxon>Hyphomicrobiales</taxon>
        <taxon>Rhizobiaceae</taxon>
        <taxon>Rhizobium/Agrobacterium group</taxon>
        <taxon>Xaviernesmea</taxon>
    </lineage>
</organism>
<comment type="subcellular location">
    <subcellularLocation>
        <location evidence="1">Periplasm</location>
    </subcellularLocation>
</comment>
<dbReference type="AlphaFoldDB" id="A0A1Q9AEV7"/>
<dbReference type="RefSeq" id="WP_075636694.1">
    <property type="nucleotide sequence ID" value="NZ_MKIO01000040.1"/>
</dbReference>
<dbReference type="PANTHER" id="PTHR35936:SF35">
    <property type="entry name" value="L-CYSTINE-BINDING PROTEIN TCYJ"/>
    <property type="match status" value="1"/>
</dbReference>
<accession>A0A1Q9AEV7</accession>
<dbReference type="STRING" id="1672749.BJF92_00355"/>
<dbReference type="GO" id="GO:0042597">
    <property type="term" value="C:periplasmic space"/>
    <property type="evidence" value="ECO:0007669"/>
    <property type="project" value="UniProtKB-SubCell"/>
</dbReference>
<dbReference type="Proteomes" id="UP000186143">
    <property type="component" value="Unassembled WGS sequence"/>
</dbReference>
<evidence type="ECO:0000256" key="3">
    <source>
        <dbReference type="SAM" id="SignalP"/>
    </source>
</evidence>
<evidence type="ECO:0000256" key="1">
    <source>
        <dbReference type="ARBA" id="ARBA00004418"/>
    </source>
</evidence>
<proteinExistence type="predicted"/>
<dbReference type="PANTHER" id="PTHR35936">
    <property type="entry name" value="MEMBRANE-BOUND LYTIC MUREIN TRANSGLYCOSYLASE F"/>
    <property type="match status" value="1"/>
</dbReference>
<dbReference type="SMART" id="SM00062">
    <property type="entry name" value="PBPb"/>
    <property type="match status" value="1"/>
</dbReference>
<dbReference type="OrthoDB" id="9796586at2"/>
<dbReference type="Pfam" id="PF00497">
    <property type="entry name" value="SBP_bac_3"/>
    <property type="match status" value="1"/>
</dbReference>
<comment type="caution">
    <text evidence="5">The sequence shown here is derived from an EMBL/GenBank/DDBJ whole genome shotgun (WGS) entry which is preliminary data.</text>
</comment>
<reference evidence="5 6" key="1">
    <citation type="submission" date="2016-09" db="EMBL/GenBank/DDBJ databases">
        <title>Rhizobium sp. nov., a novel species isolated from the rice rhizosphere.</title>
        <authorList>
            <person name="Zhao J."/>
            <person name="Zhang X."/>
        </authorList>
    </citation>
    <scope>NUCLEOTIDE SEQUENCE [LARGE SCALE GENOMIC DNA]</scope>
    <source>
        <strain evidence="5 6">MH17</strain>
    </source>
</reference>
<dbReference type="Gene3D" id="3.40.190.10">
    <property type="entry name" value="Periplasmic binding protein-like II"/>
    <property type="match status" value="2"/>
</dbReference>
<name>A0A1Q9AEV7_9HYPH</name>
<feature type="domain" description="Solute-binding protein family 3/N-terminal" evidence="4">
    <location>
        <begin position="53"/>
        <end position="283"/>
    </location>
</feature>
<gene>
    <name evidence="5" type="ORF">BJF92_00355</name>
</gene>
<feature type="chain" id="PRO_5012773758" evidence="3">
    <location>
        <begin position="27"/>
        <end position="285"/>
    </location>
</feature>
<keyword evidence="2 3" id="KW-0732">Signal</keyword>
<evidence type="ECO:0000256" key="2">
    <source>
        <dbReference type="ARBA" id="ARBA00022729"/>
    </source>
</evidence>
<protein>
    <submittedName>
        <fullName evidence="5">Amino acid ABC transporter</fullName>
    </submittedName>
</protein>
<sequence>MARQKFQGLLFFGVLICLCVPGFAKAAEAVRALPMTFDSRERITKPDLSGLTRLRFLTTVDFPPFNFIDQDGRLAGFHIDLAREICRVLAIEARCQVQALTFDELLPALSEGQGEAVLSGVKVTPALRRGYGFSRPFMMLPARFAGNRTRMGETLTVAALQGKPVGVVAGTVHEAMAKAFFPTLDRRPFPDRAALMAALKDGSVAAVFGDGVQLGFWTASAEAGGCCAMLPGAYLSEDFLGEGLTVALRKDDAVLKQAIDHALLELSRSGRLNELALRYFPMGLY</sequence>
<dbReference type="InterPro" id="IPR001638">
    <property type="entry name" value="Solute-binding_3/MltF_N"/>
</dbReference>
<feature type="signal peptide" evidence="3">
    <location>
        <begin position="1"/>
        <end position="26"/>
    </location>
</feature>
<evidence type="ECO:0000259" key="4">
    <source>
        <dbReference type="SMART" id="SM00062"/>
    </source>
</evidence>
<evidence type="ECO:0000313" key="6">
    <source>
        <dbReference type="Proteomes" id="UP000186143"/>
    </source>
</evidence>
<dbReference type="EMBL" id="MKIO01000040">
    <property type="protein sequence ID" value="OLP53474.1"/>
    <property type="molecule type" value="Genomic_DNA"/>
</dbReference>
<evidence type="ECO:0000313" key="5">
    <source>
        <dbReference type="EMBL" id="OLP53474.1"/>
    </source>
</evidence>